<feature type="signal peptide" evidence="9">
    <location>
        <begin position="1"/>
        <end position="23"/>
    </location>
</feature>
<evidence type="ECO:0000313" key="11">
    <source>
        <dbReference type="Proteomes" id="UP000479293"/>
    </source>
</evidence>
<evidence type="ECO:0008006" key="12">
    <source>
        <dbReference type="Google" id="ProtNLM"/>
    </source>
</evidence>
<dbReference type="GO" id="GO:0009279">
    <property type="term" value="C:cell outer membrane"/>
    <property type="evidence" value="ECO:0007669"/>
    <property type="project" value="UniProtKB-SubCell"/>
</dbReference>
<sequence length="453" mass="50489">MNKEIRKAGIAGMFLLLTSTVFAQTTDTLRLSLVEAVNLAIRQNPQLQSVQLDEEINLAKVKEVKASALPQVNADASYTDNFLRASQILPGEVFGRPGESIAVKFGTRYQIGANAQVSQTLFNPALNIGLKAARASQGLYELQTFKSKEDLIYNVINLYMQLQMVEKQTELVESNLDRTQRLIDITSAQFKEGIVKKVDVDQLKVSYTNLTTQLSNVANSRVQLLNNLKTLMNVDSEQAIAITDIGTEPIAVSQELNLDANIDLALVDYQRKLQDLNTASIRAGYLPSLSLIANFGYQSQTNELFNSSATKGFPSGLYGLRLSIPVFDGFAKKSKITQSQYKVHQLELNRKYLMRNVENQFVNARNNVQQNRKVLQAQQENMKLAEQLYNVAKLSYTEGISPLSELINAENGLKEAQNQYLTAMLQINLAELDLMQSSGQLTQIIKQALPLQN</sequence>
<comment type="subcellular location">
    <subcellularLocation>
        <location evidence="1">Cell outer membrane</location>
    </subcellularLocation>
</comment>
<evidence type="ECO:0000256" key="7">
    <source>
        <dbReference type="ARBA" id="ARBA00023237"/>
    </source>
</evidence>
<dbReference type="SUPFAM" id="SSF56954">
    <property type="entry name" value="Outer membrane efflux proteins (OEP)"/>
    <property type="match status" value="1"/>
</dbReference>
<evidence type="ECO:0000256" key="5">
    <source>
        <dbReference type="ARBA" id="ARBA00022692"/>
    </source>
</evidence>
<keyword evidence="7" id="KW-0998">Cell outer membrane</keyword>
<comment type="similarity">
    <text evidence="2">Belongs to the outer membrane factor (OMF) (TC 1.B.17) family.</text>
</comment>
<keyword evidence="11" id="KW-1185">Reference proteome</keyword>
<dbReference type="PANTHER" id="PTHR30026:SF20">
    <property type="entry name" value="OUTER MEMBRANE PROTEIN TOLC"/>
    <property type="match status" value="1"/>
</dbReference>
<feature type="chain" id="PRO_5028841969" description="TolC family protein" evidence="9">
    <location>
        <begin position="24"/>
        <end position="453"/>
    </location>
</feature>
<proteinExistence type="inferred from homology"/>
<evidence type="ECO:0000313" key="10">
    <source>
        <dbReference type="EMBL" id="MPR32163.1"/>
    </source>
</evidence>
<dbReference type="AlphaFoldDB" id="A0A7C9BDK0"/>
<organism evidence="10 11">
    <name type="scientific">Salmonirosea aquatica</name>
    <dbReference type="NCBI Taxonomy" id="2654236"/>
    <lineage>
        <taxon>Bacteria</taxon>
        <taxon>Pseudomonadati</taxon>
        <taxon>Bacteroidota</taxon>
        <taxon>Cytophagia</taxon>
        <taxon>Cytophagales</taxon>
        <taxon>Spirosomataceae</taxon>
        <taxon>Salmonirosea</taxon>
    </lineage>
</organism>
<dbReference type="InterPro" id="IPR051906">
    <property type="entry name" value="TolC-like"/>
</dbReference>
<evidence type="ECO:0000256" key="8">
    <source>
        <dbReference type="SAM" id="Coils"/>
    </source>
</evidence>
<keyword evidence="5" id="KW-0812">Transmembrane</keyword>
<evidence type="ECO:0000256" key="6">
    <source>
        <dbReference type="ARBA" id="ARBA00023136"/>
    </source>
</evidence>
<feature type="coiled-coil region" evidence="8">
    <location>
        <begin position="354"/>
        <end position="388"/>
    </location>
</feature>
<evidence type="ECO:0000256" key="2">
    <source>
        <dbReference type="ARBA" id="ARBA00007613"/>
    </source>
</evidence>
<evidence type="ECO:0000256" key="3">
    <source>
        <dbReference type="ARBA" id="ARBA00022448"/>
    </source>
</evidence>
<keyword evidence="8" id="KW-0175">Coiled coil</keyword>
<gene>
    <name evidence="10" type="ORF">GBK04_02070</name>
</gene>
<dbReference type="GO" id="GO:0015562">
    <property type="term" value="F:efflux transmembrane transporter activity"/>
    <property type="evidence" value="ECO:0007669"/>
    <property type="project" value="InterPro"/>
</dbReference>
<comment type="caution">
    <text evidence="10">The sequence shown here is derived from an EMBL/GenBank/DDBJ whole genome shotgun (WGS) entry which is preliminary data.</text>
</comment>
<name>A0A7C9BDK0_9BACT</name>
<evidence type="ECO:0000256" key="1">
    <source>
        <dbReference type="ARBA" id="ARBA00004442"/>
    </source>
</evidence>
<dbReference type="EMBL" id="WHLY01000002">
    <property type="protein sequence ID" value="MPR32163.1"/>
    <property type="molecule type" value="Genomic_DNA"/>
</dbReference>
<dbReference type="PANTHER" id="PTHR30026">
    <property type="entry name" value="OUTER MEMBRANE PROTEIN TOLC"/>
    <property type="match status" value="1"/>
</dbReference>
<dbReference type="GO" id="GO:1990281">
    <property type="term" value="C:efflux pump complex"/>
    <property type="evidence" value="ECO:0007669"/>
    <property type="project" value="TreeGrafter"/>
</dbReference>
<protein>
    <recommendedName>
        <fullName evidence="12">TolC family protein</fullName>
    </recommendedName>
</protein>
<accession>A0A7C9BDK0</accession>
<dbReference type="RefSeq" id="WP_152756420.1">
    <property type="nucleotide sequence ID" value="NZ_WHLY01000002.1"/>
</dbReference>
<keyword evidence="3" id="KW-0813">Transport</keyword>
<dbReference type="Proteomes" id="UP000479293">
    <property type="component" value="Unassembled WGS sequence"/>
</dbReference>
<dbReference type="InterPro" id="IPR003423">
    <property type="entry name" value="OMP_efflux"/>
</dbReference>
<reference evidence="10 11" key="1">
    <citation type="submission" date="2019-10" db="EMBL/GenBank/DDBJ databases">
        <title>Draft Genome Sequence of Cytophagaceae sp. SJW1-29.</title>
        <authorList>
            <person name="Choi A."/>
        </authorList>
    </citation>
    <scope>NUCLEOTIDE SEQUENCE [LARGE SCALE GENOMIC DNA]</scope>
    <source>
        <strain evidence="10 11">SJW1-29</strain>
    </source>
</reference>
<dbReference type="Pfam" id="PF02321">
    <property type="entry name" value="OEP"/>
    <property type="match status" value="2"/>
</dbReference>
<keyword evidence="9" id="KW-0732">Signal</keyword>
<dbReference type="Gene3D" id="1.20.1600.10">
    <property type="entry name" value="Outer membrane efflux proteins (OEP)"/>
    <property type="match status" value="1"/>
</dbReference>
<evidence type="ECO:0000256" key="9">
    <source>
        <dbReference type="SAM" id="SignalP"/>
    </source>
</evidence>
<keyword evidence="6" id="KW-0472">Membrane</keyword>
<dbReference type="GO" id="GO:0015288">
    <property type="term" value="F:porin activity"/>
    <property type="evidence" value="ECO:0007669"/>
    <property type="project" value="TreeGrafter"/>
</dbReference>
<keyword evidence="4" id="KW-1134">Transmembrane beta strand</keyword>
<evidence type="ECO:0000256" key="4">
    <source>
        <dbReference type="ARBA" id="ARBA00022452"/>
    </source>
</evidence>